<evidence type="ECO:0000256" key="3">
    <source>
        <dbReference type="ARBA" id="ARBA00022475"/>
    </source>
</evidence>
<sequence length="551" mass="59601">MTVLQVSEPAVSNKNAPERVHNSSRHISRIRSLILPGTDLDDVDVCNDSSTGRGTTENPYIVEYLDHDRLDALNSSKGRKWAIAVLQSLSTFAVTFASSVYASGIPGVMQHFDVSNEVATLGLSLFVLGFALGPLIWAPLSEVYGRKSVYVISYTAYTAFSVAAACVDNITALLILRFFASAFGSSSMTNNGGVVADMFSKAERGLPMGLFVAACFLGPAFGPIVGGFLNETQGWRWILGLVAILGGVVGIATALVTRETYAPFILRRRAKALSRMTGDVYMSRLDAAQPPKTVSQELSVTFTRPWILMFSEPLVLLTSIYISIIYGTLYMFFAGFPIVFQVTRGWSQGIAGLPFVGVAIGVFLAMLGAGVDSKRYESLCAEAEAEGRSVEPEARLGSAMVGSIVLPIGLFLFAWTTYPSVHWIVPVIGGMLFSCGLVMVFISLIGYLVDSYVIYAASVLAANSVLRSLFATAFPLFTTQMYDNLGDQWASSIPAFLALGCLPFPFLFHKYGRRIRTKCKYTSEAAKMLEIVHRHHAVMTAGEPNGTKVAA</sequence>
<dbReference type="CDD" id="cd17323">
    <property type="entry name" value="MFS_Tpo1_MDR_like"/>
    <property type="match status" value="1"/>
</dbReference>
<evidence type="ECO:0000256" key="4">
    <source>
        <dbReference type="ARBA" id="ARBA00022692"/>
    </source>
</evidence>
<dbReference type="PROSITE" id="PS50850">
    <property type="entry name" value="MFS"/>
    <property type="match status" value="1"/>
</dbReference>
<dbReference type="GO" id="GO:0005886">
    <property type="term" value="C:plasma membrane"/>
    <property type="evidence" value="ECO:0007669"/>
    <property type="project" value="UniProtKB-SubCell"/>
</dbReference>
<dbReference type="HOGENOM" id="CLU_008455_11_6_1"/>
<feature type="transmembrane region" description="Helical" evidence="9">
    <location>
        <begin position="114"/>
        <end position="137"/>
    </location>
</feature>
<dbReference type="InterPro" id="IPR011701">
    <property type="entry name" value="MFS"/>
</dbReference>
<keyword evidence="3" id="KW-1003">Cell membrane</keyword>
<proteinExistence type="inferred from homology"/>
<feature type="transmembrane region" description="Helical" evidence="9">
    <location>
        <begin position="208"/>
        <end position="229"/>
    </location>
</feature>
<comment type="subcellular location">
    <subcellularLocation>
        <location evidence="1">Cell membrane</location>
        <topology evidence="1">Multi-pass membrane protein</topology>
    </subcellularLocation>
</comment>
<evidence type="ECO:0000313" key="11">
    <source>
        <dbReference type="EMBL" id="EHY56354.1"/>
    </source>
</evidence>
<dbReference type="GeneID" id="20309075"/>
<dbReference type="InterPro" id="IPR036259">
    <property type="entry name" value="MFS_trans_sf"/>
</dbReference>
<evidence type="ECO:0000256" key="6">
    <source>
        <dbReference type="ARBA" id="ARBA00023136"/>
    </source>
</evidence>
<keyword evidence="6 9" id="KW-0472">Membrane</keyword>
<keyword evidence="5 9" id="KW-1133">Transmembrane helix</keyword>
<accession>H6C074</accession>
<evidence type="ECO:0000256" key="7">
    <source>
        <dbReference type="ARBA" id="ARBA00038459"/>
    </source>
</evidence>
<reference evidence="11" key="1">
    <citation type="submission" date="2011-07" db="EMBL/GenBank/DDBJ databases">
        <title>The Genome Sequence of Exophiala (Wangiella) dermatitidis NIH/UT8656.</title>
        <authorList>
            <consortium name="The Broad Institute Genome Sequencing Platform"/>
            <person name="Cuomo C."/>
            <person name="Wang Z."/>
            <person name="Hunicke-Smith S."/>
            <person name="Szanislo P.J."/>
            <person name="Earl A."/>
            <person name="Young S.K."/>
            <person name="Zeng Q."/>
            <person name="Gargeya S."/>
            <person name="Fitzgerald M."/>
            <person name="Haas B."/>
            <person name="Abouelleil A."/>
            <person name="Alvarado L."/>
            <person name="Arachchi H.M."/>
            <person name="Berlin A."/>
            <person name="Brown A."/>
            <person name="Chapman S.B."/>
            <person name="Chen Z."/>
            <person name="Dunbar C."/>
            <person name="Freedman E."/>
            <person name="Gearin G."/>
            <person name="Gellesch M."/>
            <person name="Goldberg J."/>
            <person name="Griggs A."/>
            <person name="Gujja S."/>
            <person name="Heiman D."/>
            <person name="Howarth C."/>
            <person name="Larson L."/>
            <person name="Lui A."/>
            <person name="MacDonald P.J.P."/>
            <person name="Montmayeur A."/>
            <person name="Murphy C."/>
            <person name="Neiman D."/>
            <person name="Pearson M."/>
            <person name="Priest M."/>
            <person name="Roberts A."/>
            <person name="Saif S."/>
            <person name="Shea T."/>
            <person name="Shenoy N."/>
            <person name="Sisk P."/>
            <person name="Stolte C."/>
            <person name="Sykes S."/>
            <person name="Wortman J."/>
            <person name="Nusbaum C."/>
            <person name="Birren B."/>
        </authorList>
    </citation>
    <scope>NUCLEOTIDE SEQUENCE</scope>
    <source>
        <strain evidence="11">NIH/UT8656</strain>
    </source>
</reference>
<evidence type="ECO:0000256" key="8">
    <source>
        <dbReference type="SAM" id="MobiDB-lite"/>
    </source>
</evidence>
<dbReference type="InterPro" id="IPR001807">
    <property type="entry name" value="ClC"/>
</dbReference>
<comment type="similarity">
    <text evidence="7">Belongs to the major facilitator superfamily. DHA1 family. Polyamines/proton antiporter (TC 2.A.1.2.16) subfamily.</text>
</comment>
<feature type="domain" description="Major facilitator superfamily (MFS) profile" evidence="10">
    <location>
        <begin position="83"/>
        <end position="518"/>
    </location>
</feature>
<dbReference type="AlphaFoldDB" id="H6C074"/>
<dbReference type="Gene3D" id="1.20.1250.20">
    <property type="entry name" value="MFS general substrate transporter like domains"/>
    <property type="match status" value="1"/>
</dbReference>
<evidence type="ECO:0000256" key="1">
    <source>
        <dbReference type="ARBA" id="ARBA00004651"/>
    </source>
</evidence>
<feature type="transmembrane region" description="Helical" evidence="9">
    <location>
        <begin position="489"/>
        <end position="508"/>
    </location>
</feature>
<feature type="transmembrane region" description="Helical" evidence="9">
    <location>
        <begin position="452"/>
        <end position="477"/>
    </location>
</feature>
<feature type="transmembrane region" description="Helical" evidence="9">
    <location>
        <begin position="235"/>
        <end position="257"/>
    </location>
</feature>
<evidence type="ECO:0000256" key="9">
    <source>
        <dbReference type="SAM" id="Phobius"/>
    </source>
</evidence>
<keyword evidence="2" id="KW-0813">Transport</keyword>
<evidence type="ECO:0000313" key="12">
    <source>
        <dbReference type="Proteomes" id="UP000007304"/>
    </source>
</evidence>
<feature type="transmembrane region" description="Helical" evidence="9">
    <location>
        <begin position="346"/>
        <end position="369"/>
    </location>
</feature>
<protein>
    <submittedName>
        <fullName evidence="11">MFS transporter, DHA1 family, multidrug resistance protein</fullName>
    </submittedName>
</protein>
<dbReference type="STRING" id="858893.H6C074"/>
<feature type="transmembrane region" description="Helical" evidence="9">
    <location>
        <begin position="157"/>
        <end position="180"/>
    </location>
</feature>
<dbReference type="PANTHER" id="PTHR23502">
    <property type="entry name" value="MAJOR FACILITATOR SUPERFAMILY"/>
    <property type="match status" value="1"/>
</dbReference>
<dbReference type="PRINTS" id="PR00762">
    <property type="entry name" value="CLCHANNEL"/>
</dbReference>
<evidence type="ECO:0000256" key="5">
    <source>
        <dbReference type="ARBA" id="ARBA00022989"/>
    </source>
</evidence>
<dbReference type="GO" id="GO:0015108">
    <property type="term" value="F:chloride transmembrane transporter activity"/>
    <property type="evidence" value="ECO:0007669"/>
    <property type="project" value="InterPro"/>
</dbReference>
<name>H6C074_EXODN</name>
<organism evidence="11 12">
    <name type="scientific">Exophiala dermatitidis (strain ATCC 34100 / CBS 525.76 / NIH/UT8656)</name>
    <name type="common">Black yeast</name>
    <name type="synonym">Wangiella dermatitidis</name>
    <dbReference type="NCBI Taxonomy" id="858893"/>
    <lineage>
        <taxon>Eukaryota</taxon>
        <taxon>Fungi</taxon>
        <taxon>Dikarya</taxon>
        <taxon>Ascomycota</taxon>
        <taxon>Pezizomycotina</taxon>
        <taxon>Eurotiomycetes</taxon>
        <taxon>Chaetothyriomycetidae</taxon>
        <taxon>Chaetothyriales</taxon>
        <taxon>Herpotrichiellaceae</taxon>
        <taxon>Exophiala</taxon>
    </lineage>
</organism>
<dbReference type="EMBL" id="JH226133">
    <property type="protein sequence ID" value="EHY56354.1"/>
    <property type="molecule type" value="Genomic_DNA"/>
</dbReference>
<evidence type="ECO:0000256" key="2">
    <source>
        <dbReference type="ARBA" id="ARBA00022448"/>
    </source>
</evidence>
<dbReference type="Pfam" id="PF07690">
    <property type="entry name" value="MFS_1"/>
    <property type="match status" value="1"/>
</dbReference>
<dbReference type="RefSeq" id="XP_009156815.1">
    <property type="nucleotide sequence ID" value="XM_009158567.1"/>
</dbReference>
<feature type="transmembrane region" description="Helical" evidence="9">
    <location>
        <begin position="421"/>
        <end position="445"/>
    </location>
</feature>
<gene>
    <name evidence="11" type="ORF">HMPREF1120_04436</name>
</gene>
<dbReference type="FunFam" id="1.20.1250.20:FF:000011">
    <property type="entry name" value="MFS multidrug transporter, putative"/>
    <property type="match status" value="1"/>
</dbReference>
<feature type="transmembrane region" description="Helical" evidence="9">
    <location>
        <begin position="314"/>
        <end position="340"/>
    </location>
</feature>
<keyword evidence="4 9" id="KW-0812">Transmembrane</keyword>
<dbReference type="OMA" id="MYMCFAA"/>
<dbReference type="Proteomes" id="UP000007304">
    <property type="component" value="Unassembled WGS sequence"/>
</dbReference>
<dbReference type="VEuPathDB" id="FungiDB:HMPREF1120_04436"/>
<dbReference type="SUPFAM" id="SSF103473">
    <property type="entry name" value="MFS general substrate transporter"/>
    <property type="match status" value="1"/>
</dbReference>
<dbReference type="eggNOG" id="KOG0255">
    <property type="taxonomic scope" value="Eukaryota"/>
</dbReference>
<dbReference type="InParanoid" id="H6C074"/>
<feature type="region of interest" description="Disordered" evidence="8">
    <location>
        <begin position="1"/>
        <end position="22"/>
    </location>
</feature>
<evidence type="ECO:0000259" key="10">
    <source>
        <dbReference type="PROSITE" id="PS50850"/>
    </source>
</evidence>
<keyword evidence="12" id="KW-1185">Reference proteome</keyword>
<dbReference type="PANTHER" id="PTHR23502:SF186">
    <property type="entry name" value="MAJOR FACILITATOR SUPERFAMILY (MFS) PROFILE DOMAIN-CONTAINING PROTEIN"/>
    <property type="match status" value="1"/>
</dbReference>
<dbReference type="InterPro" id="IPR020846">
    <property type="entry name" value="MFS_dom"/>
</dbReference>
<feature type="transmembrane region" description="Helical" evidence="9">
    <location>
        <begin position="81"/>
        <end position="102"/>
    </location>
</feature>